<feature type="signal peptide" evidence="2">
    <location>
        <begin position="1"/>
        <end position="22"/>
    </location>
</feature>
<comment type="caution">
    <text evidence="3">The sequence shown here is derived from an EMBL/GenBank/DDBJ whole genome shotgun (WGS) entry which is preliminary data.</text>
</comment>
<dbReference type="AlphaFoldDB" id="A0A9W9AIL9"/>
<reference evidence="3" key="1">
    <citation type="submission" date="2022-08" db="EMBL/GenBank/DDBJ databases">
        <title>A Global Phylogenomic Analysis of the Shiitake Genus Lentinula.</title>
        <authorList>
            <consortium name="DOE Joint Genome Institute"/>
            <person name="Sierra-Patev S."/>
            <person name="Min B."/>
            <person name="Naranjo-Ortiz M."/>
            <person name="Looney B."/>
            <person name="Konkel Z."/>
            <person name="Slot J.C."/>
            <person name="Sakamoto Y."/>
            <person name="Steenwyk J.L."/>
            <person name="Rokas A."/>
            <person name="Carro J."/>
            <person name="Camarero S."/>
            <person name="Ferreira P."/>
            <person name="Molpeceres G."/>
            <person name="Ruiz-Duenas F.J."/>
            <person name="Serrano A."/>
            <person name="Henrissat B."/>
            <person name="Drula E."/>
            <person name="Hughes K.W."/>
            <person name="Mata J.L."/>
            <person name="Ishikawa N.K."/>
            <person name="Vargas-Isla R."/>
            <person name="Ushijima S."/>
            <person name="Smith C.A."/>
            <person name="Ahrendt S."/>
            <person name="Andreopoulos W."/>
            <person name="He G."/>
            <person name="Labutti K."/>
            <person name="Lipzen A."/>
            <person name="Ng V."/>
            <person name="Riley R."/>
            <person name="Sandor L."/>
            <person name="Barry K."/>
            <person name="Martinez A.T."/>
            <person name="Xiao Y."/>
            <person name="Gibbons J.G."/>
            <person name="Terashima K."/>
            <person name="Grigoriev I.V."/>
            <person name="Hibbett D.S."/>
        </authorList>
    </citation>
    <scope>NUCLEOTIDE SEQUENCE</scope>
    <source>
        <strain evidence="3">JLM2183</strain>
    </source>
</reference>
<feature type="compositionally biased region" description="Basic residues" evidence="1">
    <location>
        <begin position="247"/>
        <end position="257"/>
    </location>
</feature>
<name>A0A9W9AIL9_9AGAR</name>
<evidence type="ECO:0000313" key="3">
    <source>
        <dbReference type="EMBL" id="KAJ4483457.1"/>
    </source>
</evidence>
<feature type="chain" id="PRO_5040842000" description="Glycopeptide" evidence="2">
    <location>
        <begin position="23"/>
        <end position="257"/>
    </location>
</feature>
<evidence type="ECO:0000313" key="4">
    <source>
        <dbReference type="Proteomes" id="UP001150266"/>
    </source>
</evidence>
<keyword evidence="2" id="KW-0732">Signal</keyword>
<evidence type="ECO:0000256" key="1">
    <source>
        <dbReference type="SAM" id="MobiDB-lite"/>
    </source>
</evidence>
<proteinExistence type="predicted"/>
<keyword evidence="4" id="KW-1185">Reference proteome</keyword>
<gene>
    <name evidence="3" type="ORF">J3R30DRAFT_3448542</name>
</gene>
<protein>
    <recommendedName>
        <fullName evidence="5">Glycopeptide</fullName>
    </recommendedName>
</protein>
<dbReference type="OrthoDB" id="3342934at2759"/>
<dbReference type="EMBL" id="JAOTPV010000004">
    <property type="protein sequence ID" value="KAJ4483457.1"/>
    <property type="molecule type" value="Genomic_DNA"/>
</dbReference>
<accession>A0A9W9AIL9</accession>
<sequence length="257" mass="27066">MSPTFFFVPLFVLSFFSTLVNAETHIVKFDNQCGYGTPQLIQGNDVLTSTQYTFNESYSGVAYLQTGNCGFNGEYCGIVEMTLDNSVTSGGGSSADISYIPPLAYSVPYKFEFYGGCDGNGASCTSSDCSEAFYESDQTYVQVACQTDDVNILITFCESGSTGSSDASSATAVSGSGAVDVMLTSTSSAPAQVETSSTLPTTTVVDGSTSSVVSSIATALSGTSSSSSRRCNNRKRRSSDLSESLKAHRRRSPLSRL</sequence>
<feature type="region of interest" description="Disordered" evidence="1">
    <location>
        <begin position="222"/>
        <end position="257"/>
    </location>
</feature>
<dbReference type="Proteomes" id="UP001150266">
    <property type="component" value="Unassembled WGS sequence"/>
</dbReference>
<evidence type="ECO:0000256" key="2">
    <source>
        <dbReference type="SAM" id="SignalP"/>
    </source>
</evidence>
<organism evidence="3 4">
    <name type="scientific">Lentinula aciculospora</name>
    <dbReference type="NCBI Taxonomy" id="153920"/>
    <lineage>
        <taxon>Eukaryota</taxon>
        <taxon>Fungi</taxon>
        <taxon>Dikarya</taxon>
        <taxon>Basidiomycota</taxon>
        <taxon>Agaricomycotina</taxon>
        <taxon>Agaricomycetes</taxon>
        <taxon>Agaricomycetidae</taxon>
        <taxon>Agaricales</taxon>
        <taxon>Marasmiineae</taxon>
        <taxon>Omphalotaceae</taxon>
        <taxon>Lentinula</taxon>
    </lineage>
</organism>
<evidence type="ECO:0008006" key="5">
    <source>
        <dbReference type="Google" id="ProtNLM"/>
    </source>
</evidence>